<evidence type="ECO:0000256" key="5">
    <source>
        <dbReference type="PIRSR" id="PIRSR000190-2"/>
    </source>
</evidence>
<dbReference type="RefSeq" id="WP_146353707.1">
    <property type="nucleotide sequence ID" value="NZ_VOBR01000012.1"/>
</dbReference>
<dbReference type="GO" id="GO:0010181">
    <property type="term" value="F:FMN binding"/>
    <property type="evidence" value="ECO:0007669"/>
    <property type="project" value="InterPro"/>
</dbReference>
<organism evidence="8 9">
    <name type="scientific">Lentzea tibetensis</name>
    <dbReference type="NCBI Taxonomy" id="2591470"/>
    <lineage>
        <taxon>Bacteria</taxon>
        <taxon>Bacillati</taxon>
        <taxon>Actinomycetota</taxon>
        <taxon>Actinomycetes</taxon>
        <taxon>Pseudonocardiales</taxon>
        <taxon>Pseudonocardiaceae</taxon>
        <taxon>Lentzea</taxon>
    </lineage>
</organism>
<feature type="binding site" evidence="5">
    <location>
        <begin position="143"/>
        <end position="144"/>
    </location>
    <ligand>
        <name>FMN</name>
        <dbReference type="ChEBI" id="CHEBI:58210"/>
    </ligand>
</feature>
<evidence type="ECO:0000313" key="9">
    <source>
        <dbReference type="Proteomes" id="UP000316639"/>
    </source>
</evidence>
<dbReference type="Proteomes" id="UP000316639">
    <property type="component" value="Unassembled WGS sequence"/>
</dbReference>
<accession>A0A563ES23</accession>
<dbReference type="NCBIfam" id="NF004231">
    <property type="entry name" value="PRK05679.1"/>
    <property type="match status" value="1"/>
</dbReference>
<dbReference type="AlphaFoldDB" id="A0A563ES23"/>
<evidence type="ECO:0000259" key="7">
    <source>
        <dbReference type="Pfam" id="PF10590"/>
    </source>
</evidence>
<keyword evidence="3 5" id="KW-0288">FMN</keyword>
<dbReference type="InterPro" id="IPR053451">
    <property type="entry name" value="Phenazine_biosynth_oxidase"/>
</dbReference>
<comment type="similarity">
    <text evidence="1">Belongs to the pyridoxamine 5'-phosphate oxidase family.</text>
</comment>
<evidence type="ECO:0000259" key="6">
    <source>
        <dbReference type="Pfam" id="PF01243"/>
    </source>
</evidence>
<dbReference type="EC" id="1.4.3.5" evidence="8"/>
<evidence type="ECO:0000256" key="1">
    <source>
        <dbReference type="ARBA" id="ARBA00007301"/>
    </source>
</evidence>
<dbReference type="InterPro" id="IPR019740">
    <property type="entry name" value="Pyridox_Oxase_CS"/>
</dbReference>
<dbReference type="SUPFAM" id="SSF50475">
    <property type="entry name" value="FMN-binding split barrel"/>
    <property type="match status" value="1"/>
</dbReference>
<dbReference type="InterPro" id="IPR011576">
    <property type="entry name" value="Pyridox_Oxase_N"/>
</dbReference>
<feature type="binding site" evidence="5">
    <location>
        <position position="108"/>
    </location>
    <ligand>
        <name>FMN</name>
        <dbReference type="ChEBI" id="CHEBI:58210"/>
    </ligand>
</feature>
<dbReference type="Gene3D" id="2.30.110.10">
    <property type="entry name" value="Electron Transport, Fmn-binding Protein, Chain A"/>
    <property type="match status" value="1"/>
</dbReference>
<feature type="domain" description="Pyridoxine 5'-phosphate oxidase dimerisation C-terminal" evidence="7">
    <location>
        <begin position="172"/>
        <end position="216"/>
    </location>
</feature>
<evidence type="ECO:0000256" key="4">
    <source>
        <dbReference type="ARBA" id="ARBA00023002"/>
    </source>
</evidence>
<comment type="caution">
    <text evidence="8">The sequence shown here is derived from an EMBL/GenBank/DDBJ whole genome shotgun (WGS) entry which is preliminary data.</text>
</comment>
<evidence type="ECO:0000313" key="8">
    <source>
        <dbReference type="EMBL" id="TWP50545.1"/>
    </source>
</evidence>
<dbReference type="Pfam" id="PF10590">
    <property type="entry name" value="PNP_phzG_C"/>
    <property type="match status" value="1"/>
</dbReference>
<feature type="binding site" evidence="5">
    <location>
        <position position="184"/>
    </location>
    <ligand>
        <name>FMN</name>
        <dbReference type="ChEBI" id="CHEBI:58210"/>
    </ligand>
</feature>
<sequence>MSERTRSESLTGTIVAAFPEYADPPGDPFELLTSWLSAAEQNGVREPRALALATADEHGRTSSRVVVLSRITPSGLVFATHRDSRKGRELAVNPWASGVLYWRETSQQVVVAGPVRLLPDDEADAMWAARPPFTHAMTTASRQSHPLTDVAALRAKAHLLGAEPLPRPDNYAGYVLEPAEIEFWANGSDRLHERLHYERLGYDRDDTGWHTTRLQP</sequence>
<dbReference type="GO" id="GO:0008615">
    <property type="term" value="P:pyridoxine biosynthetic process"/>
    <property type="evidence" value="ECO:0007669"/>
    <property type="project" value="InterPro"/>
</dbReference>
<reference evidence="8 9" key="1">
    <citation type="submission" date="2019-07" db="EMBL/GenBank/DDBJ databases">
        <title>Lentzea xizangensis sp. nov., isolated from Qinghai-Tibetan Plateau Soils.</title>
        <authorList>
            <person name="Huang J."/>
        </authorList>
    </citation>
    <scope>NUCLEOTIDE SEQUENCE [LARGE SCALE GENOMIC DNA]</scope>
    <source>
        <strain evidence="8 9">FXJ1.1311</strain>
    </source>
</reference>
<keyword evidence="9" id="KW-1185">Reference proteome</keyword>
<dbReference type="NCBIfam" id="NF038138">
    <property type="entry name" value="phena_PhzG"/>
    <property type="match status" value="1"/>
</dbReference>
<dbReference type="PIRSF" id="PIRSF000190">
    <property type="entry name" value="Pyd_amn-ph_oxd"/>
    <property type="match status" value="1"/>
</dbReference>
<protein>
    <submittedName>
        <fullName evidence="8">Pyridoxamine 5'-phosphate oxidase</fullName>
        <ecNumber evidence="8">1.4.3.5</ecNumber>
    </submittedName>
</protein>
<gene>
    <name evidence="8" type="primary">pdxH</name>
    <name evidence="8" type="ORF">FKR81_20480</name>
</gene>
<proteinExistence type="inferred from homology"/>
<evidence type="ECO:0000256" key="3">
    <source>
        <dbReference type="ARBA" id="ARBA00022643"/>
    </source>
</evidence>
<feature type="domain" description="Pyridoxamine 5'-phosphate oxidase N-terminal" evidence="6">
    <location>
        <begin position="41"/>
        <end position="157"/>
    </location>
</feature>
<dbReference type="OrthoDB" id="9780392at2"/>
<dbReference type="PANTHER" id="PTHR10851">
    <property type="entry name" value="PYRIDOXINE-5-PHOSPHATE OXIDASE"/>
    <property type="match status" value="1"/>
</dbReference>
<dbReference type="GO" id="GO:0004733">
    <property type="term" value="F:pyridoxamine phosphate oxidase activity"/>
    <property type="evidence" value="ECO:0007669"/>
    <property type="project" value="UniProtKB-EC"/>
</dbReference>
<feature type="binding site" evidence="5">
    <location>
        <position position="194"/>
    </location>
    <ligand>
        <name>FMN</name>
        <dbReference type="ChEBI" id="CHEBI:58210"/>
    </ligand>
</feature>
<feature type="binding site" evidence="5">
    <location>
        <position position="86"/>
    </location>
    <ligand>
        <name>FMN</name>
        <dbReference type="ChEBI" id="CHEBI:58210"/>
    </ligand>
</feature>
<dbReference type="PROSITE" id="PS01064">
    <property type="entry name" value="PYRIDOX_OXIDASE"/>
    <property type="match status" value="1"/>
</dbReference>
<dbReference type="PANTHER" id="PTHR10851:SF0">
    <property type="entry name" value="PYRIDOXINE-5'-PHOSPHATE OXIDASE"/>
    <property type="match status" value="1"/>
</dbReference>
<evidence type="ECO:0000256" key="2">
    <source>
        <dbReference type="ARBA" id="ARBA00022630"/>
    </source>
</evidence>
<dbReference type="Pfam" id="PF01243">
    <property type="entry name" value="PNPOx_N"/>
    <property type="match status" value="1"/>
</dbReference>
<feature type="binding site" evidence="5">
    <location>
        <position position="85"/>
    </location>
    <ligand>
        <name>FMN</name>
        <dbReference type="ChEBI" id="CHEBI:58210"/>
    </ligand>
</feature>
<dbReference type="InterPro" id="IPR012349">
    <property type="entry name" value="Split_barrel_FMN-bd"/>
</dbReference>
<name>A0A563ES23_9PSEU</name>
<keyword evidence="2" id="KW-0285">Flavoprotein</keyword>
<dbReference type="InterPro" id="IPR000659">
    <property type="entry name" value="Pyridox_Oxase"/>
</dbReference>
<dbReference type="EMBL" id="VOBR01000012">
    <property type="protein sequence ID" value="TWP50545.1"/>
    <property type="molecule type" value="Genomic_DNA"/>
</dbReference>
<dbReference type="InterPro" id="IPR019576">
    <property type="entry name" value="Pyridoxamine_oxidase_dimer_C"/>
</dbReference>
<keyword evidence="4 8" id="KW-0560">Oxidoreductase</keyword>
<comment type="cofactor">
    <cofactor evidence="5">
        <name>FMN</name>
        <dbReference type="ChEBI" id="CHEBI:58210"/>
    </cofactor>
    <text evidence="5">Binds 1 FMN per subunit.</text>
</comment>